<sequence length="608" mass="67604">MLFGAPEPNPPNWPDSVLLFHPSDDPLFILSQIEKTQDPWDEVKQTFTCENHFSPKRHALLFAPGEYFLDRNFEIGYYVQLLGLGSRPTDVAFPQCGPFVPALNKHLHPPFGTSLDTFWRSAENFRTASLQWAVSQAAPLRRVHVDADLLLHDHAAYASGGHLANAYVGGSLRAGGQQQFLLRNVEMRGEVTGAWSLVYVGCSGRVPAPHPGSDTEPAITVVEQPKLRMEKPYITLTTAENGQEWFQLRVPLLLRGEKACGPSLDGADEQIRDFRSVRVISFEDPISRIQEALDEGKDVVLAPGIFHLTETLMIRKINQVILGLGLATLVAPEDGSPCIQVEPFVPGVRIAGLMLEASERSVSKLNNTESSLLEWGHADQKDPGEPGNFGGLFDIFCRVGGGRAGDRRETHVDFMVRLHSGCIIGDNLWLWRADHGALDEDEKANYPHISPVFWQTENNEFRVETGIEVAGDNIHIAGLAVEHANGHQVIWKGDHGVVYFYQCELPYCASHDFAKDEFRGYFVNHDVTDHTVYAPGIYSNFRNDPVVISTAIQHPIQSNIRIFNAFTVKLDNLGGIHSIVNHEGTQAAEKGRSVRLQRIGEGYFIKQI</sequence>
<dbReference type="CDD" id="cd23669">
    <property type="entry name" value="GH55_SacteLam55A-like"/>
    <property type="match status" value="1"/>
</dbReference>
<name>A0A1Z5JW78_FISSO</name>
<dbReference type="AlphaFoldDB" id="A0A1Z5JW78"/>
<comment type="caution">
    <text evidence="1">The sequence shown here is derived from an EMBL/GenBank/DDBJ whole genome shotgun (WGS) entry which is preliminary data.</text>
</comment>
<dbReference type="Proteomes" id="UP000198406">
    <property type="component" value="Unassembled WGS sequence"/>
</dbReference>
<proteinExistence type="predicted"/>
<evidence type="ECO:0000313" key="1">
    <source>
        <dbReference type="EMBL" id="GAX18290.1"/>
    </source>
</evidence>
<dbReference type="EMBL" id="BDSP01000127">
    <property type="protein sequence ID" value="GAX18290.1"/>
    <property type="molecule type" value="Genomic_DNA"/>
</dbReference>
<dbReference type="InParanoid" id="A0A1Z5JW78"/>
<gene>
    <name evidence="1" type="ORF">FisN_23Hh183</name>
</gene>
<dbReference type="OrthoDB" id="5959761at2759"/>
<dbReference type="InterPro" id="IPR012334">
    <property type="entry name" value="Pectin_lyas_fold"/>
</dbReference>
<dbReference type="Gene3D" id="2.160.20.10">
    <property type="entry name" value="Single-stranded right-handed beta-helix, Pectin lyase-like"/>
    <property type="match status" value="1"/>
</dbReference>
<keyword evidence="2" id="KW-1185">Reference proteome</keyword>
<dbReference type="InterPro" id="IPR059186">
    <property type="entry name" value="SACTE_4363"/>
</dbReference>
<reference evidence="1 2" key="1">
    <citation type="journal article" date="2015" name="Plant Cell">
        <title>Oil accumulation by the oleaginous diatom Fistulifera solaris as revealed by the genome and transcriptome.</title>
        <authorList>
            <person name="Tanaka T."/>
            <person name="Maeda Y."/>
            <person name="Veluchamy A."/>
            <person name="Tanaka M."/>
            <person name="Abida H."/>
            <person name="Marechal E."/>
            <person name="Bowler C."/>
            <person name="Muto M."/>
            <person name="Sunaga Y."/>
            <person name="Tanaka M."/>
            <person name="Yoshino T."/>
            <person name="Taniguchi T."/>
            <person name="Fukuda Y."/>
            <person name="Nemoto M."/>
            <person name="Matsumoto M."/>
            <person name="Wong P.S."/>
            <person name="Aburatani S."/>
            <person name="Fujibuchi W."/>
        </authorList>
    </citation>
    <scope>NUCLEOTIDE SEQUENCE [LARGE SCALE GENOMIC DNA]</scope>
    <source>
        <strain evidence="1 2">JPCC DA0580</strain>
    </source>
</reference>
<protein>
    <submittedName>
        <fullName evidence="1">Uncharacterized protein</fullName>
    </submittedName>
</protein>
<dbReference type="InterPro" id="IPR011050">
    <property type="entry name" value="Pectin_lyase_fold/virulence"/>
</dbReference>
<organism evidence="1 2">
    <name type="scientific">Fistulifera solaris</name>
    <name type="common">Oleaginous diatom</name>
    <dbReference type="NCBI Taxonomy" id="1519565"/>
    <lineage>
        <taxon>Eukaryota</taxon>
        <taxon>Sar</taxon>
        <taxon>Stramenopiles</taxon>
        <taxon>Ochrophyta</taxon>
        <taxon>Bacillariophyta</taxon>
        <taxon>Bacillariophyceae</taxon>
        <taxon>Bacillariophycidae</taxon>
        <taxon>Naviculales</taxon>
        <taxon>Naviculaceae</taxon>
        <taxon>Fistulifera</taxon>
    </lineage>
</organism>
<accession>A0A1Z5JW78</accession>
<evidence type="ECO:0000313" key="2">
    <source>
        <dbReference type="Proteomes" id="UP000198406"/>
    </source>
</evidence>
<dbReference type="SUPFAM" id="SSF51126">
    <property type="entry name" value="Pectin lyase-like"/>
    <property type="match status" value="1"/>
</dbReference>